<feature type="region of interest" description="Disordered" evidence="5">
    <location>
        <begin position="1461"/>
        <end position="2447"/>
    </location>
</feature>
<keyword evidence="4" id="KW-0106">Calcium</keyword>
<proteinExistence type="predicted"/>
<dbReference type="PROSITE" id="PS50268">
    <property type="entry name" value="CADHERIN_2"/>
    <property type="match status" value="1"/>
</dbReference>
<dbReference type="PROSITE" id="PS00018">
    <property type="entry name" value="EF_HAND_1"/>
    <property type="match status" value="2"/>
</dbReference>
<feature type="compositionally biased region" description="Acidic residues" evidence="5">
    <location>
        <begin position="1604"/>
        <end position="1617"/>
    </location>
</feature>
<feature type="compositionally biased region" description="Polar residues" evidence="5">
    <location>
        <begin position="2500"/>
        <end position="2513"/>
    </location>
</feature>
<feature type="compositionally biased region" description="Low complexity" evidence="5">
    <location>
        <begin position="1539"/>
        <end position="1552"/>
    </location>
</feature>
<dbReference type="InterPro" id="IPR015919">
    <property type="entry name" value="Cadherin-like_sf"/>
</dbReference>
<feature type="compositionally biased region" description="Acidic residues" evidence="5">
    <location>
        <begin position="2105"/>
        <end position="2119"/>
    </location>
</feature>
<dbReference type="EMBL" id="CP124756">
    <property type="protein sequence ID" value="WGZ95557.1"/>
    <property type="molecule type" value="Genomic_DNA"/>
</dbReference>
<feature type="compositionally biased region" description="Acidic residues" evidence="5">
    <location>
        <begin position="1760"/>
        <end position="1783"/>
    </location>
</feature>
<feature type="compositionally biased region" description="Acidic residues" evidence="5">
    <location>
        <begin position="2307"/>
        <end position="2330"/>
    </location>
</feature>
<feature type="compositionally biased region" description="Low complexity" evidence="5">
    <location>
        <begin position="1960"/>
        <end position="1975"/>
    </location>
</feature>
<keyword evidence="3" id="KW-0732">Signal</keyword>
<feature type="compositionally biased region" description="Acidic residues" evidence="5">
    <location>
        <begin position="1683"/>
        <end position="1696"/>
    </location>
</feature>
<feature type="compositionally biased region" description="Acidic residues" evidence="5">
    <location>
        <begin position="2260"/>
        <end position="2282"/>
    </location>
</feature>
<dbReference type="InterPro" id="IPR013783">
    <property type="entry name" value="Ig-like_fold"/>
</dbReference>
<dbReference type="SUPFAM" id="SSF103647">
    <property type="entry name" value="TSP type-3 repeat"/>
    <property type="match status" value="2"/>
</dbReference>
<dbReference type="Gene3D" id="2.60.40.60">
    <property type="entry name" value="Cadherins"/>
    <property type="match status" value="1"/>
</dbReference>
<feature type="compositionally biased region" description="Acidic residues" evidence="5">
    <location>
        <begin position="2027"/>
        <end position="2040"/>
    </location>
</feature>
<dbReference type="InterPro" id="IPR018247">
    <property type="entry name" value="EF_Hand_1_Ca_BS"/>
</dbReference>
<gene>
    <name evidence="7" type="ORF">QJT81_06100</name>
</gene>
<feature type="domain" description="Cadherin" evidence="6">
    <location>
        <begin position="2531"/>
        <end position="2609"/>
    </location>
</feature>
<keyword evidence="2" id="KW-0964">Secreted</keyword>
<dbReference type="PANTHER" id="PTHR37467">
    <property type="entry name" value="EXPORTED CALCIUM-BINDING GLYCOPROTEIN-RELATED"/>
    <property type="match status" value="1"/>
</dbReference>
<evidence type="ECO:0000259" key="6">
    <source>
        <dbReference type="PROSITE" id="PS50268"/>
    </source>
</evidence>
<dbReference type="InterPro" id="IPR058515">
    <property type="entry name" value="DUF8202"/>
</dbReference>
<dbReference type="Gene3D" id="2.60.40.10">
    <property type="entry name" value="Immunoglobulins"/>
    <property type="match status" value="1"/>
</dbReference>
<dbReference type="Pfam" id="PF18884">
    <property type="entry name" value="TSP3_bac"/>
    <property type="match status" value="15"/>
</dbReference>
<sequence length="3032" mass="316503">MTVYPVDVTNFTSGASVADTVAPLVLGSSPLSITGTNAATFSITNTTCSDGLTLNANEACTVDMQFTNTVFGKKSASLEVTSNDPDNNPAVTPLNGEVSTAPGGVADGLASWVKADAGISGADGAAVSSWLDQSANSYNFTQATATAQPTFYSTDASKLLNYNPVVDFDGTGDYLGNDTALMASNSPYTFMSVGVDEDPSTAYRKIFGAEKFVDYFGLYKQGGATGDNGWIPYAVGGQSHSAPHLGDRGSMGKGTKYSPAGGANGYWNGTNFTSDGSTQHAQPQIVGFHSKNSATTDRFYTWTDGFKDDPNWSPIVDGLTFQQYMLTNATIGADRPLNGTGVELWKGRIPEFAAYNRDLSAAEMAQVNSYFAIKYGVTLGQGNGHVRNNGNQYNYVANDGSVIWDATTNTAYGYDIAGIGRDDASALKQKQSRSVNAGFQPVIGLGEIAATNAANTGTFAADSSYLVWGGNNGTTGYATTYAPNSYTPTTGYYRMNRVWKVQESGTIGEVKVQAAGAKHLLVSNDPTFATGVTEIATSNGVATVDFANGQYFTFGAELTAPGGVANGLGLWLKADSGTSTTINNADVTTWADSSPAKNDVSQAVVTRQPNYIANALNFNPAVDFAGAQVLSATNSGNKTLTSQTDPVTMVSVSTNRTTSGGYKTLVSFSGAADYPSMHWYNDKPNTYIDDITTLHMDHANSVTVNTPTIMHTRANNASPKDVRLGYDGLANVQTFTGADGTFPASGGNNNLNIGAETDGAGEPLNGLMTESIVYNRDLSDTEMMQVNTYLAIKYGITLTDDYIAADGTTKVWDKTASTAYHNNVAGIARDDASNLNQKQSKSVNAGRQLTVGLGSIAATNADNANSFANNASYLVWGDNGLDDSVLVDMNVAQCAPPGVTEKRVQRIWKVQETGNVGSVQLQLDSLPFNTSAQIFMLVSDDADFTTYESVPVTATVDGKFLTSYNLPANSAKYITFAGNTSLPANICTGGNKSIDWFTEGWAWGTNSKTITKGDQTFTFTIDAAGDDIWYGKAGNLGLQQVDYYPVQYWKSIWIPRWSTSAQGAQPITFKMAMDKPAMSVSMEVCDVDYYVNQDHLKITGKLGGTTVSPKLSLAKTPYYTKWAATLPAIDEAKGGTLGWNCLNPGRVFINFDRPVDTVQIDYTLINTYNISHMFNDIQVKGIDVQCQTAPPPPAPDNVYIRKLVSGGSNFVGDNVTFKFELENLSCGAKTVNFSDTLPAGLKWADDSLATGLTLADTNDYKDSQNFSTTITLPPGKSYLMLDATAAAQGTFQNQAGFTVNGNHYLSDDPAQAGGADPTPVVISAQPYATANVAVSMTADKATVPQNGTFTYTVTFNNTESNPVKVNFRTAPWAGSSFVANTLTNSNGGTVIGDYAAESNLQIVGMTVPVGTSTLTIQANSNDLALDTQMVTAAEITPEDSPTAFMPKPLKSNTTTVTVKAAVDGDSDSDGLTDSQEAILGTDPNLADTDGDGKPDGEEVGSDINNPIDTDGDGKIDALESSTLDSDNDGVVDELDADDTTGGNDSDNDGLTNAQEKALGTNPLKDDTDADGRKDGDEVGADPAHPIDTDGDGKIDALESAILDSDNDGVMDELDADDTTGGNDSDGDDLSNAQEKALGTNPLSDDTDGDGKLDAVEVGADIATPTDTDGDGKIDALESSILDADADGVADEFDADDANPNNDTDGDGLSNAQEKALGTDPRNPDTDADGENDLAEIGNVASPLDTDGDGKIDALESSIFDADDDGVADEFDADDADPNNDFDADGLSNIQEKTLGTNPRNPDTDGDGKMDAAEVGADPANPVDTDGDGKIDALESAIFDADNDGVADEFDAEDANPNNDTDGDGFSNATEKLAGTDPRDSDSKPAATDTDGDGLTDAEEAALGTNPNLADTDGDGKSDKDEVGTNVNSPGDTDGDGIIDALESAILDSDNDGVVDELDADNANPNNDSDNDGLSNDQEKALGTDPLSDDTDGDGKKDGDEVGANPASPIDTDGDSKIDALESAILDSDNDGVVDELDADDTTGTNDTDNDGLSNDQEKALGTDPLKADTDGDGKKDGIEVGADPANPVDTDGDNKIDALESAILDADDDGVVDERDADDANPNNDSDGDGLGNISEKTLGTDPLKDDTDGDGKKDGEEVGANPASPIDTDGDGKIDAVESAIIDTDGDGIMDELDADLPDADSDGLTDAEEATLGTDPSKADTDGDGKNDKAEVGANPSNPVDTDGDGKIDALESAILDSDNDGVVDELDADDANPDNDSDGDGFPNSVEKAAGSNPLDPTSKPVDTDGDGIADVVDTDDDNDGLLDTEEAALGTNPLLADTDGDGKDDKTEVGANLNAPVDTDGDGKIDALESAKADSDHDGVVDELDADDANPNNDSDGDGLGNISEKTLGTDPLKDDTDGDGKKDGEEVGANPASPIDTDGDGKIDALESAILDADNDGVEDELDADDLAPNNDSDADGYGNLAEKTAGTDPLDANSKPNTAPQFTSGNSVAYGENGTGVVMEVKATDDGSVTYTLDNSGVTDNALFNLDPTTGILTFKAPPDYEAPKDANKDNAYIVVLKACDSSNVCTSHVIIVTVTSESEPVLEYTVRRDAGSNRYRVYMRPQATPSNNLSMTGQITLKVPHGTGANQFAVTDLKSAVSGVQWELNSRSDAPTEALGADYLSFTFSPTGSSAFGWKAGQEIEVFSFTNNSDCSGNVSVMENTDAFNTLPNSANTNPGNQFNNVGWGAAGENHYVGNYGSPQDCSNTSNVKIEVRAFLQGAYNSLDGTMHDKLRSKGLIPDNQPYSGALWNHVGTEKLSTAVKAITGNDAMTDWVLVELRDPLLATKVVAAKAAVVQRDGDIVDADTGTATLGFSGIKAGLYHVAVRHRNHLGVNTKLPQVLSSDTAKLVDFTLPATITFGLHDRMDGKTVALMWAGDANTSSSIIANGIGNDSNLILGTILTQTGNADANVNYSLQGYYNTDVNLDGLTLYAGPNNDINPLLGNVLLHPGNATFAANYVINGGLPK</sequence>
<evidence type="ECO:0000256" key="3">
    <source>
        <dbReference type="ARBA" id="ARBA00022729"/>
    </source>
</evidence>
<feature type="compositionally biased region" description="Basic and acidic residues" evidence="5">
    <location>
        <begin position="2219"/>
        <end position="2233"/>
    </location>
</feature>
<dbReference type="InterPro" id="IPR002126">
    <property type="entry name" value="Cadherin-like_dom"/>
</dbReference>
<dbReference type="Proteomes" id="UP001301326">
    <property type="component" value="Chromosome"/>
</dbReference>
<feature type="compositionally biased region" description="Acidic residues" evidence="5">
    <location>
        <begin position="2185"/>
        <end position="2211"/>
    </location>
</feature>
<feature type="compositionally biased region" description="Acidic residues" evidence="5">
    <location>
        <begin position="1889"/>
        <end position="1899"/>
    </location>
</feature>
<accession>A0AA95HE11</accession>
<dbReference type="SUPFAM" id="SSF49313">
    <property type="entry name" value="Cadherin-like"/>
    <property type="match status" value="1"/>
</dbReference>
<name>A0AA95HE11_9GAMM</name>
<evidence type="ECO:0000256" key="2">
    <source>
        <dbReference type="ARBA" id="ARBA00022525"/>
    </source>
</evidence>
<dbReference type="KEGG" id="tput:QJT81_06100"/>
<protein>
    <recommendedName>
        <fullName evidence="6">Cadherin domain-containing protein</fullName>
    </recommendedName>
</protein>
<feature type="compositionally biased region" description="Basic and acidic residues" evidence="5">
    <location>
        <begin position="1584"/>
        <end position="1596"/>
    </location>
</feature>
<feature type="compositionally biased region" description="Basic and acidic residues" evidence="5">
    <location>
        <begin position="1563"/>
        <end position="1576"/>
    </location>
</feature>
<feature type="compositionally biased region" description="Basic and acidic residues" evidence="5">
    <location>
        <begin position="1801"/>
        <end position="1811"/>
    </location>
</feature>
<feature type="region of interest" description="Disordered" evidence="5">
    <location>
        <begin position="2465"/>
        <end position="2517"/>
    </location>
</feature>
<feature type="compositionally biased region" description="Basic and acidic residues" evidence="5">
    <location>
        <begin position="2365"/>
        <end position="2384"/>
    </location>
</feature>
<evidence type="ECO:0000313" key="7">
    <source>
        <dbReference type="EMBL" id="WGZ95557.1"/>
    </source>
</evidence>
<dbReference type="InterPro" id="IPR059100">
    <property type="entry name" value="TSP3_bac"/>
</dbReference>
<feature type="compositionally biased region" description="Polar residues" evidence="5">
    <location>
        <begin position="1787"/>
        <end position="1800"/>
    </location>
</feature>
<evidence type="ECO:0000256" key="5">
    <source>
        <dbReference type="SAM" id="MobiDB-lite"/>
    </source>
</evidence>
<feature type="compositionally biased region" description="Basic and acidic residues" evidence="5">
    <location>
        <begin position="1913"/>
        <end position="1922"/>
    </location>
</feature>
<dbReference type="Pfam" id="PF26628">
    <property type="entry name" value="DUF8202"/>
    <property type="match status" value="2"/>
</dbReference>
<dbReference type="InterPro" id="IPR028974">
    <property type="entry name" value="TSP_type-3_rpt"/>
</dbReference>
<reference evidence="7" key="1">
    <citation type="journal article" date="2023" name="Int. J. Mol. Sci.">
        <title>Metagenomics Revealed a New Genus 'Candidatus Thiocaldithrix dubininis' gen. nov., sp. nov. and a New Species 'Candidatus Thiothrix putei' sp. nov. in the Family Thiotrichaceae, Some Members of Which Have Traits of Both Na+- and H+-Motive Energetics.</title>
        <authorList>
            <person name="Ravin N.V."/>
            <person name="Muntyan M.S."/>
            <person name="Smolyakov D.D."/>
            <person name="Rudenko T.S."/>
            <person name="Beletsky A.V."/>
            <person name="Mardanov A.V."/>
            <person name="Grabovich M.Y."/>
        </authorList>
    </citation>
    <scope>NUCLEOTIDE SEQUENCE</scope>
    <source>
        <strain evidence="7">GKL-02</strain>
    </source>
</reference>
<evidence type="ECO:0000256" key="1">
    <source>
        <dbReference type="ARBA" id="ARBA00004613"/>
    </source>
</evidence>
<feature type="compositionally biased region" description="Acidic residues" evidence="5">
    <location>
        <begin position="1525"/>
        <end position="1538"/>
    </location>
</feature>
<feature type="compositionally biased region" description="Acidic residues" evidence="5">
    <location>
        <begin position="1948"/>
        <end position="1959"/>
    </location>
</feature>
<dbReference type="CDD" id="cd11304">
    <property type="entry name" value="Cadherin_repeat"/>
    <property type="match status" value="1"/>
</dbReference>
<organism evidence="7">
    <name type="scientific">Candidatus Thiothrix putei</name>
    <dbReference type="NCBI Taxonomy" id="3080811"/>
    <lineage>
        <taxon>Bacteria</taxon>
        <taxon>Pseudomonadati</taxon>
        <taxon>Pseudomonadota</taxon>
        <taxon>Gammaproteobacteria</taxon>
        <taxon>Thiotrichales</taxon>
        <taxon>Thiotrichaceae</taxon>
        <taxon>Thiothrix</taxon>
    </lineage>
</organism>
<dbReference type="InterPro" id="IPR053180">
    <property type="entry name" value="Ca-binding_acidic-repeat"/>
</dbReference>
<feature type="compositionally biased region" description="Basic and acidic residues" evidence="5">
    <location>
        <begin position="2143"/>
        <end position="2157"/>
    </location>
</feature>
<comment type="subcellular location">
    <subcellularLocation>
        <location evidence="1">Secreted</location>
    </subcellularLocation>
</comment>
<feature type="compositionally biased region" description="Basic and acidic residues" evidence="5">
    <location>
        <begin position="2055"/>
        <end position="2078"/>
    </location>
</feature>
<dbReference type="Gene3D" id="4.10.1080.10">
    <property type="entry name" value="TSP type-3 repeat"/>
    <property type="match status" value="3"/>
</dbReference>
<feature type="compositionally biased region" description="Basic and acidic residues" evidence="5">
    <location>
        <begin position="2416"/>
        <end position="2430"/>
    </location>
</feature>
<dbReference type="PANTHER" id="PTHR37467:SF1">
    <property type="entry name" value="EXPORTED CALCIUM-BINDING GLYCOPROTEIN"/>
    <property type="match status" value="1"/>
</dbReference>
<feature type="compositionally biased region" description="Acidic residues" evidence="5">
    <location>
        <begin position="1840"/>
        <end position="1853"/>
    </location>
</feature>
<reference evidence="7" key="2">
    <citation type="submission" date="2023-04" db="EMBL/GenBank/DDBJ databases">
        <authorList>
            <person name="Beletskiy A.V."/>
            <person name="Mardanov A.V."/>
            <person name="Ravin N.V."/>
        </authorList>
    </citation>
    <scope>NUCLEOTIDE SEQUENCE</scope>
    <source>
        <strain evidence="7">GKL-02</strain>
    </source>
</reference>
<evidence type="ECO:0000256" key="4">
    <source>
        <dbReference type="ARBA" id="ARBA00022837"/>
    </source>
</evidence>
<dbReference type="GO" id="GO:0016020">
    <property type="term" value="C:membrane"/>
    <property type="evidence" value="ECO:0007669"/>
    <property type="project" value="InterPro"/>
</dbReference>
<dbReference type="GO" id="GO:0005509">
    <property type="term" value="F:calcium ion binding"/>
    <property type="evidence" value="ECO:0007669"/>
    <property type="project" value="InterPro"/>
</dbReference>
<dbReference type="GO" id="GO:0007156">
    <property type="term" value="P:homophilic cell adhesion via plasma membrane adhesion molecules"/>
    <property type="evidence" value="ECO:0007669"/>
    <property type="project" value="InterPro"/>
</dbReference>